<dbReference type="AlphaFoldDB" id="A0A419T2F5"/>
<dbReference type="PRINTS" id="PR00344">
    <property type="entry name" value="BCTRLSENSOR"/>
</dbReference>
<evidence type="ECO:0000313" key="7">
    <source>
        <dbReference type="Proteomes" id="UP000284277"/>
    </source>
</evidence>
<evidence type="ECO:0000256" key="2">
    <source>
        <dbReference type="ARBA" id="ARBA00012438"/>
    </source>
</evidence>
<dbReference type="Proteomes" id="UP000284277">
    <property type="component" value="Unassembled WGS sequence"/>
</dbReference>
<dbReference type="SUPFAM" id="SSF55874">
    <property type="entry name" value="ATPase domain of HSP90 chaperone/DNA topoisomerase II/histidine kinase"/>
    <property type="match status" value="1"/>
</dbReference>
<dbReference type="Pfam" id="PF02518">
    <property type="entry name" value="HATPase_c"/>
    <property type="match status" value="1"/>
</dbReference>
<gene>
    <name evidence="6" type="ORF">BET01_19980</name>
</gene>
<dbReference type="PROSITE" id="PS50109">
    <property type="entry name" value="HIS_KIN"/>
    <property type="match status" value="1"/>
</dbReference>
<comment type="caution">
    <text evidence="6">The sequence shown here is derived from an EMBL/GenBank/DDBJ whole genome shotgun (WGS) entry which is preliminary data.</text>
</comment>
<dbReference type="GO" id="GO:0004673">
    <property type="term" value="F:protein histidine kinase activity"/>
    <property type="evidence" value="ECO:0007669"/>
    <property type="project" value="UniProtKB-EC"/>
</dbReference>
<dbReference type="OrthoDB" id="9797586at2"/>
<dbReference type="EC" id="2.7.13.3" evidence="2"/>
<dbReference type="RefSeq" id="WP_120196974.1">
    <property type="nucleotide sequence ID" value="NZ_MCIA01000017.1"/>
</dbReference>
<dbReference type="InterPro" id="IPR003594">
    <property type="entry name" value="HATPase_dom"/>
</dbReference>
<dbReference type="GO" id="GO:0000160">
    <property type="term" value="P:phosphorelay signal transduction system"/>
    <property type="evidence" value="ECO:0007669"/>
    <property type="project" value="UniProtKB-KW"/>
</dbReference>
<evidence type="ECO:0000313" key="6">
    <source>
        <dbReference type="EMBL" id="RKD31609.1"/>
    </source>
</evidence>
<reference evidence="6 7" key="1">
    <citation type="submission" date="2016-08" db="EMBL/GenBank/DDBJ databases">
        <title>A new outlook on sporulation: Clostridium algidixylanolyticum.</title>
        <authorList>
            <person name="Poppleton D.I."/>
            <person name="Gribaldo S."/>
        </authorList>
    </citation>
    <scope>NUCLEOTIDE SEQUENCE [LARGE SCALE GENOMIC DNA]</scope>
    <source>
        <strain evidence="6 7">SPL73</strain>
    </source>
</reference>
<evidence type="ECO:0000259" key="5">
    <source>
        <dbReference type="PROSITE" id="PS50109"/>
    </source>
</evidence>
<evidence type="ECO:0000256" key="4">
    <source>
        <dbReference type="ARBA" id="ARBA00023012"/>
    </source>
</evidence>
<evidence type="ECO:0000256" key="1">
    <source>
        <dbReference type="ARBA" id="ARBA00000085"/>
    </source>
</evidence>
<keyword evidence="7" id="KW-1185">Reference proteome</keyword>
<name>A0A419T2F5_9FIRM</name>
<sequence length="185" mass="20943">MMKEISLHILDAAENSLRAGAHLISILVWVDEKNDRLTTIITDDGVGMIEEVLLRVTDPFFTTRTTRGVGLGIPFFRYATEIAGGSFSICSEPGKGTKVEAFFSLSHIDRMPLGDINSTIETLILCHPDKDFFYTYRYNESSFELDTRSFRSILLDIPLYEPEISTFIKEYLRENKSEIDGDATI</sequence>
<dbReference type="InterPro" id="IPR004358">
    <property type="entry name" value="Sig_transdc_His_kin-like_C"/>
</dbReference>
<dbReference type="Gene3D" id="3.30.565.10">
    <property type="entry name" value="Histidine kinase-like ATPase, C-terminal domain"/>
    <property type="match status" value="1"/>
</dbReference>
<organism evidence="6 7">
    <name type="scientific">Lacrimispora algidixylanolytica</name>
    <dbReference type="NCBI Taxonomy" id="94868"/>
    <lineage>
        <taxon>Bacteria</taxon>
        <taxon>Bacillati</taxon>
        <taxon>Bacillota</taxon>
        <taxon>Clostridia</taxon>
        <taxon>Lachnospirales</taxon>
        <taxon>Lachnospiraceae</taxon>
        <taxon>Lacrimispora</taxon>
    </lineage>
</organism>
<protein>
    <recommendedName>
        <fullName evidence="2">histidine kinase</fullName>
        <ecNumber evidence="2">2.7.13.3</ecNumber>
    </recommendedName>
</protein>
<keyword evidence="4" id="KW-0902">Two-component regulatory system</keyword>
<accession>A0A419T2F5</accession>
<evidence type="ECO:0000256" key="3">
    <source>
        <dbReference type="ARBA" id="ARBA00022777"/>
    </source>
</evidence>
<dbReference type="EMBL" id="MCIA01000017">
    <property type="protein sequence ID" value="RKD31609.1"/>
    <property type="molecule type" value="Genomic_DNA"/>
</dbReference>
<dbReference type="InterPro" id="IPR036890">
    <property type="entry name" value="HATPase_C_sf"/>
</dbReference>
<dbReference type="InterPro" id="IPR005467">
    <property type="entry name" value="His_kinase_dom"/>
</dbReference>
<comment type="catalytic activity">
    <reaction evidence="1">
        <text>ATP + protein L-histidine = ADP + protein N-phospho-L-histidine.</text>
        <dbReference type="EC" id="2.7.13.3"/>
    </reaction>
</comment>
<keyword evidence="3 6" id="KW-0418">Kinase</keyword>
<proteinExistence type="predicted"/>
<feature type="domain" description="Histidine kinase" evidence="5">
    <location>
        <begin position="1"/>
        <end position="107"/>
    </location>
</feature>
<keyword evidence="3 6" id="KW-0808">Transferase</keyword>